<dbReference type="Gene3D" id="3.20.20.70">
    <property type="entry name" value="Aldolase class I"/>
    <property type="match status" value="1"/>
</dbReference>
<dbReference type="SUPFAM" id="SSF51569">
    <property type="entry name" value="Aldolase"/>
    <property type="match status" value="1"/>
</dbReference>
<dbReference type="PIRSF" id="PIRSF001357">
    <property type="entry name" value="DeoC"/>
    <property type="match status" value="1"/>
</dbReference>
<comment type="caution">
    <text evidence="8">The sequence shown here is derived from an EMBL/GenBank/DDBJ whole genome shotgun (WGS) entry which is preliminary data.</text>
</comment>
<dbReference type="EC" id="4.1.2.4" evidence="2"/>
<keyword evidence="9" id="KW-1185">Reference proteome</keyword>
<gene>
    <name evidence="8" type="ORF">SBRCBS47491_005704</name>
</gene>
<dbReference type="InterPro" id="IPR002915">
    <property type="entry name" value="DeoC/FbaB/LacD_aldolase"/>
</dbReference>
<dbReference type="CDD" id="cd00959">
    <property type="entry name" value="DeoC"/>
    <property type="match status" value="1"/>
</dbReference>
<evidence type="ECO:0000256" key="6">
    <source>
        <dbReference type="ARBA" id="ARBA00032755"/>
    </source>
</evidence>
<dbReference type="InterPro" id="IPR028581">
    <property type="entry name" value="DeoC_typeI"/>
</dbReference>
<keyword evidence="4" id="KW-0456">Lyase</keyword>
<evidence type="ECO:0000313" key="9">
    <source>
        <dbReference type="Proteomes" id="UP001642406"/>
    </source>
</evidence>
<comment type="similarity">
    <text evidence="1">Belongs to the DeoC/FbaB aldolase family. DeoC type 1 subfamily.</text>
</comment>
<dbReference type="SMART" id="SM01133">
    <property type="entry name" value="DeoC"/>
    <property type="match status" value="1"/>
</dbReference>
<evidence type="ECO:0000256" key="7">
    <source>
        <dbReference type="ARBA" id="ARBA00048791"/>
    </source>
</evidence>
<dbReference type="InterPro" id="IPR011343">
    <property type="entry name" value="DeoC"/>
</dbReference>
<dbReference type="PANTHER" id="PTHR10889">
    <property type="entry name" value="DEOXYRIBOSE-PHOSPHATE ALDOLASE"/>
    <property type="match status" value="1"/>
</dbReference>
<evidence type="ECO:0000256" key="3">
    <source>
        <dbReference type="ARBA" id="ARBA00022490"/>
    </source>
</evidence>
<dbReference type="PANTHER" id="PTHR10889:SF1">
    <property type="entry name" value="DEOXYRIBOSE-PHOSPHATE ALDOLASE"/>
    <property type="match status" value="1"/>
</dbReference>
<dbReference type="HAMAP" id="MF_00114">
    <property type="entry name" value="DeoC_type1"/>
    <property type="match status" value="1"/>
</dbReference>
<accession>A0ABP0C0N5</accession>
<protein>
    <recommendedName>
        <fullName evidence="2">deoxyribose-phosphate aldolase</fullName>
        <ecNumber evidence="2">4.1.2.4</ecNumber>
    </recommendedName>
    <alternativeName>
        <fullName evidence="6">2-deoxy-D-ribose 5-phosphate aldolase</fullName>
    </alternativeName>
</protein>
<evidence type="ECO:0000256" key="5">
    <source>
        <dbReference type="ARBA" id="ARBA00023270"/>
    </source>
</evidence>
<dbReference type="InterPro" id="IPR013785">
    <property type="entry name" value="Aldolase_TIM"/>
</dbReference>
<evidence type="ECO:0000256" key="2">
    <source>
        <dbReference type="ARBA" id="ARBA00012515"/>
    </source>
</evidence>
<evidence type="ECO:0000256" key="1">
    <source>
        <dbReference type="ARBA" id="ARBA00010936"/>
    </source>
</evidence>
<evidence type="ECO:0000256" key="4">
    <source>
        <dbReference type="ARBA" id="ARBA00023239"/>
    </source>
</evidence>
<evidence type="ECO:0000313" key="8">
    <source>
        <dbReference type="EMBL" id="CAK7224879.1"/>
    </source>
</evidence>
<keyword evidence="5" id="KW-0704">Schiff base</keyword>
<dbReference type="NCBIfam" id="TIGR00126">
    <property type="entry name" value="deoC"/>
    <property type="match status" value="1"/>
</dbReference>
<comment type="catalytic activity">
    <reaction evidence="7">
        <text>2-deoxy-D-ribose 5-phosphate = D-glyceraldehyde 3-phosphate + acetaldehyde</text>
        <dbReference type="Rhea" id="RHEA:12821"/>
        <dbReference type="ChEBI" id="CHEBI:15343"/>
        <dbReference type="ChEBI" id="CHEBI:59776"/>
        <dbReference type="ChEBI" id="CHEBI:62877"/>
        <dbReference type="EC" id="4.1.2.4"/>
    </reaction>
</comment>
<sequence>MASESNTISVTLTQLAKMIDHSLLHPTMTDAEITEGLQIAKKYNVATACVKPYSIPLARKELAGSDVRICPVIGFPHGNSTTASKVAEAEEAATLAAGSGGQVEVDMVVNVGKVLGGDWDYVTSEIAAINAAVVKHCAILKVIFENDYLADEHIIRLCQICSDLDVAFVKTSTGYGFVKQPDGKSYNYRGATVPDLKLMRQHAKPSVQIKAAGGVRTLDDLLHVMSLGVTRIGATATVAMLEEARRRGITETPTTVSFKPMAE</sequence>
<dbReference type="EMBL" id="CAWUHC010000051">
    <property type="protein sequence ID" value="CAK7224879.1"/>
    <property type="molecule type" value="Genomic_DNA"/>
</dbReference>
<name>A0ABP0C0N5_9PEZI</name>
<reference evidence="8 9" key="1">
    <citation type="submission" date="2024-01" db="EMBL/GenBank/DDBJ databases">
        <authorList>
            <person name="Allen C."/>
            <person name="Tagirdzhanova G."/>
        </authorList>
    </citation>
    <scope>NUCLEOTIDE SEQUENCE [LARGE SCALE GENOMIC DNA]</scope>
</reference>
<keyword evidence="3" id="KW-0963">Cytoplasm</keyword>
<dbReference type="Proteomes" id="UP001642406">
    <property type="component" value="Unassembled WGS sequence"/>
</dbReference>
<proteinExistence type="inferred from homology"/>
<dbReference type="Pfam" id="PF01791">
    <property type="entry name" value="DeoC"/>
    <property type="match status" value="1"/>
</dbReference>
<organism evidence="8 9">
    <name type="scientific">Sporothrix bragantina</name>
    <dbReference type="NCBI Taxonomy" id="671064"/>
    <lineage>
        <taxon>Eukaryota</taxon>
        <taxon>Fungi</taxon>
        <taxon>Dikarya</taxon>
        <taxon>Ascomycota</taxon>
        <taxon>Pezizomycotina</taxon>
        <taxon>Sordariomycetes</taxon>
        <taxon>Sordariomycetidae</taxon>
        <taxon>Ophiostomatales</taxon>
        <taxon>Ophiostomataceae</taxon>
        <taxon>Sporothrix</taxon>
    </lineage>
</organism>